<evidence type="ECO:0008006" key="7">
    <source>
        <dbReference type="Google" id="ProtNLM"/>
    </source>
</evidence>
<dbReference type="Pfam" id="PF13556">
    <property type="entry name" value="HTH_30"/>
    <property type="match status" value="1"/>
</dbReference>
<evidence type="ECO:0000259" key="2">
    <source>
        <dbReference type="Pfam" id="PF07905"/>
    </source>
</evidence>
<dbReference type="InterPro" id="IPR041522">
    <property type="entry name" value="CdaR_GGDEF"/>
</dbReference>
<dbReference type="PANTHER" id="PTHR33744">
    <property type="entry name" value="CARBOHYDRATE DIACID REGULATOR"/>
    <property type="match status" value="1"/>
</dbReference>
<dbReference type="RefSeq" id="WP_307223188.1">
    <property type="nucleotide sequence ID" value="NZ_CP116940.1"/>
</dbReference>
<evidence type="ECO:0000259" key="4">
    <source>
        <dbReference type="Pfam" id="PF17853"/>
    </source>
</evidence>
<proteinExistence type="inferred from homology"/>
<feature type="domain" description="CdaR GGDEF-like" evidence="4">
    <location>
        <begin position="171"/>
        <end position="272"/>
    </location>
</feature>
<evidence type="ECO:0000313" key="5">
    <source>
        <dbReference type="EMBL" id="MDQ0203206.1"/>
    </source>
</evidence>
<protein>
    <recommendedName>
        <fullName evidence="7">PucR family transcriptional regulator</fullName>
    </recommendedName>
</protein>
<sequence>MPITCRKLLSLSFLDRKISLSGGSEGLDRVIRWFHAIEGVEEIQFLQNNELVLMTGISIGSDDKKILAMLKGIYEKHGAGLIINTGRYIHNIPQDVIDYANMVKIPVFSVPWDIKLGNMTRKIGELILAERSKYKNVQGLVKKMLFSDTGTGEKIFDTALFDDHKLQGVKQVMLVEFKTNQLDCIDEPEEKLSVLFQEITAEYGQPCFFTWNGNEAAFIIGEYSKSRQFPSALHEKLFNRFSLNVFIGIGGSYQDFSDMRKSHKEAHFALNIAKKSSDRTYVAYKDTNIFRLFYYIDDAVFIKNYYEEVLGDLLRYDKKNSSEFTRTLEIYLEENEDAAATIKRLFIHRNTLTYRLKRIEEITGCRMDDSETRLNFRIAFKMKTFLNFIQ</sequence>
<evidence type="ECO:0000313" key="6">
    <source>
        <dbReference type="Proteomes" id="UP001239167"/>
    </source>
</evidence>
<dbReference type="InterPro" id="IPR042070">
    <property type="entry name" value="PucR_C-HTH_sf"/>
</dbReference>
<comment type="caution">
    <text evidence="5">The sequence shown here is derived from an EMBL/GenBank/DDBJ whole genome shotgun (WGS) entry which is preliminary data.</text>
</comment>
<evidence type="ECO:0000259" key="3">
    <source>
        <dbReference type="Pfam" id="PF13556"/>
    </source>
</evidence>
<evidence type="ECO:0000256" key="1">
    <source>
        <dbReference type="ARBA" id="ARBA00006754"/>
    </source>
</evidence>
<dbReference type="InterPro" id="IPR012914">
    <property type="entry name" value="PucR_dom"/>
</dbReference>
<reference evidence="5 6" key="1">
    <citation type="submission" date="2023-07" db="EMBL/GenBank/DDBJ databases">
        <title>Genomic Encyclopedia of Type Strains, Phase IV (KMG-IV): sequencing the most valuable type-strain genomes for metagenomic binning, comparative biology and taxonomic classification.</title>
        <authorList>
            <person name="Goeker M."/>
        </authorList>
    </citation>
    <scope>NUCLEOTIDE SEQUENCE [LARGE SCALE GENOMIC DNA]</scope>
    <source>
        <strain evidence="5 6">DSM 16980</strain>
    </source>
</reference>
<gene>
    <name evidence="5" type="ORF">J2S01_000913</name>
</gene>
<comment type="similarity">
    <text evidence="1">Belongs to the CdaR family.</text>
</comment>
<feature type="domain" description="PucR C-terminal helix-turn-helix" evidence="3">
    <location>
        <begin position="325"/>
        <end position="381"/>
    </location>
</feature>
<dbReference type="InterPro" id="IPR051448">
    <property type="entry name" value="CdaR-like_regulators"/>
</dbReference>
<feature type="domain" description="Purine catabolism PurC-like" evidence="2">
    <location>
        <begin position="8"/>
        <end position="127"/>
    </location>
</feature>
<dbReference type="Pfam" id="PF17853">
    <property type="entry name" value="GGDEF_2"/>
    <property type="match status" value="1"/>
</dbReference>
<dbReference type="PANTHER" id="PTHR33744:SF1">
    <property type="entry name" value="DNA-BINDING TRANSCRIPTIONAL ACTIVATOR ADER"/>
    <property type="match status" value="1"/>
</dbReference>
<name>A0ABT9Y6M6_9FIRM</name>
<dbReference type="Gene3D" id="1.10.10.2840">
    <property type="entry name" value="PucR C-terminal helix-turn-helix domain"/>
    <property type="match status" value="1"/>
</dbReference>
<dbReference type="InterPro" id="IPR025736">
    <property type="entry name" value="PucR_C-HTH_dom"/>
</dbReference>
<organism evidence="5 6">
    <name type="scientific">Pectinatus haikarae</name>
    <dbReference type="NCBI Taxonomy" id="349096"/>
    <lineage>
        <taxon>Bacteria</taxon>
        <taxon>Bacillati</taxon>
        <taxon>Bacillota</taxon>
        <taxon>Negativicutes</taxon>
        <taxon>Selenomonadales</taxon>
        <taxon>Selenomonadaceae</taxon>
        <taxon>Pectinatus</taxon>
    </lineage>
</organism>
<dbReference type="Pfam" id="PF07905">
    <property type="entry name" value="PucR"/>
    <property type="match status" value="1"/>
</dbReference>
<keyword evidence="6" id="KW-1185">Reference proteome</keyword>
<dbReference type="EMBL" id="JAUSUE010000004">
    <property type="protein sequence ID" value="MDQ0203206.1"/>
    <property type="molecule type" value="Genomic_DNA"/>
</dbReference>
<dbReference type="Proteomes" id="UP001239167">
    <property type="component" value="Unassembled WGS sequence"/>
</dbReference>
<accession>A0ABT9Y6M6</accession>